<dbReference type="AlphaFoldDB" id="A0AAF0CDT8"/>
<evidence type="ECO:0000313" key="3">
    <source>
        <dbReference type="EMBL" id="WDE08339.1"/>
    </source>
</evidence>
<feature type="region of interest" description="Disordered" evidence="1">
    <location>
        <begin position="1"/>
        <end position="91"/>
    </location>
</feature>
<dbReference type="InterPro" id="IPR014506">
    <property type="entry name" value="UCP020479_CheW"/>
</dbReference>
<dbReference type="Gene3D" id="2.40.50.180">
    <property type="entry name" value="CheA-289, Domain 4"/>
    <property type="match status" value="1"/>
</dbReference>
<name>A0AAF0CDT8_9GAMM</name>
<protein>
    <submittedName>
        <fullName evidence="3">Chemotaxis protein CheW</fullName>
    </submittedName>
</protein>
<sequence length="248" mass="27999">MQNYLSELLTDESAKPAQKSEKEQQLESLLKNVSAPQAELPPRALSRKRKPLAKAKVKTAEPEKVLPVAEPEVKPQPDEQPLRTRKSEGPLKVQTEASYRKGSFQALFFEVAGLVIAVPLIELGGIHNMDKTNSLMGKPPWFKGVMIHREEQIQVVDTAMWVMPEKCDQKLKESLNYQYVVMLSNTHWGLMAESLVDTVTLEQEDVKWLDAPSKRPWLAGLVKDRMCALLDVVELTKLLDQGMSINQE</sequence>
<dbReference type="GO" id="GO:0006935">
    <property type="term" value="P:chemotaxis"/>
    <property type="evidence" value="ECO:0007669"/>
    <property type="project" value="InterPro"/>
</dbReference>
<dbReference type="InterPro" id="IPR002545">
    <property type="entry name" value="CheW-lke_dom"/>
</dbReference>
<evidence type="ECO:0000256" key="1">
    <source>
        <dbReference type="SAM" id="MobiDB-lite"/>
    </source>
</evidence>
<dbReference type="InterPro" id="IPR036061">
    <property type="entry name" value="CheW-like_dom_sf"/>
</dbReference>
<evidence type="ECO:0000313" key="4">
    <source>
        <dbReference type="Proteomes" id="UP000032352"/>
    </source>
</evidence>
<dbReference type="Pfam" id="PF01584">
    <property type="entry name" value="CheW"/>
    <property type="match status" value="1"/>
</dbReference>
<feature type="compositionally biased region" description="Basic and acidic residues" evidence="1">
    <location>
        <begin position="71"/>
        <end position="89"/>
    </location>
</feature>
<dbReference type="SUPFAM" id="SSF50341">
    <property type="entry name" value="CheW-like"/>
    <property type="match status" value="1"/>
</dbReference>
<keyword evidence="4" id="KW-1185">Reference proteome</keyword>
<reference evidence="3 4" key="2">
    <citation type="journal article" date="2022" name="Mar. Drugs">
        <title>Bioassay-Guided Fractionation Leads to the Detection of Cholic Acid Generated by the Rare Thalassomonas sp.</title>
        <authorList>
            <person name="Pheiffer F."/>
            <person name="Schneider Y.K."/>
            <person name="Hansen E.H."/>
            <person name="Andersen J.H."/>
            <person name="Isaksson J."/>
            <person name="Busche T."/>
            <person name="R C."/>
            <person name="Kalinowski J."/>
            <person name="Zyl L.V."/>
            <person name="Trindade M."/>
        </authorList>
    </citation>
    <scope>NUCLEOTIDE SEQUENCE [LARGE SCALE GENOMIC DNA]</scope>
    <source>
        <strain evidence="3 4">XOM25</strain>
    </source>
</reference>
<reference evidence="3 4" key="1">
    <citation type="journal article" date="2015" name="Genome Announc.">
        <title>Draft Genome Sequences of Marine Isolates of Thalassomonas viridans and Thalassomonas actiniarum.</title>
        <authorList>
            <person name="Olonade I."/>
            <person name="van Zyl L.J."/>
            <person name="Trindade M."/>
        </authorList>
    </citation>
    <scope>NUCLEOTIDE SEQUENCE [LARGE SCALE GENOMIC DNA]</scope>
    <source>
        <strain evidence="3 4">XOM25</strain>
    </source>
</reference>
<dbReference type="Gene3D" id="2.30.30.40">
    <property type="entry name" value="SH3 Domains"/>
    <property type="match status" value="1"/>
</dbReference>
<dbReference type="Proteomes" id="UP000032352">
    <property type="component" value="Chromosome"/>
</dbReference>
<feature type="compositionally biased region" description="Basic residues" evidence="1">
    <location>
        <begin position="45"/>
        <end position="57"/>
    </location>
</feature>
<feature type="compositionally biased region" description="Basic and acidic residues" evidence="1">
    <location>
        <begin position="12"/>
        <end position="25"/>
    </location>
</feature>
<evidence type="ECO:0000259" key="2">
    <source>
        <dbReference type="PROSITE" id="PS50851"/>
    </source>
</evidence>
<dbReference type="EMBL" id="CP059733">
    <property type="protein sequence ID" value="WDE08339.1"/>
    <property type="molecule type" value="Genomic_DNA"/>
</dbReference>
<organism evidence="3 4">
    <name type="scientific">Thalassomonas viridans</name>
    <dbReference type="NCBI Taxonomy" id="137584"/>
    <lineage>
        <taxon>Bacteria</taxon>
        <taxon>Pseudomonadati</taxon>
        <taxon>Pseudomonadota</taxon>
        <taxon>Gammaproteobacteria</taxon>
        <taxon>Alteromonadales</taxon>
        <taxon>Colwelliaceae</taxon>
        <taxon>Thalassomonas</taxon>
    </lineage>
</organism>
<dbReference type="SMART" id="SM00260">
    <property type="entry name" value="CheW"/>
    <property type="match status" value="1"/>
</dbReference>
<accession>A0AAF0CDT8</accession>
<dbReference type="KEGG" id="tvd:SG34_021705"/>
<dbReference type="PROSITE" id="PS50851">
    <property type="entry name" value="CHEW"/>
    <property type="match status" value="1"/>
</dbReference>
<feature type="domain" description="CheW-like" evidence="2">
    <location>
        <begin position="103"/>
        <end position="241"/>
    </location>
</feature>
<proteinExistence type="predicted"/>
<gene>
    <name evidence="3" type="ORF">SG34_021705</name>
</gene>
<dbReference type="GO" id="GO:0007165">
    <property type="term" value="P:signal transduction"/>
    <property type="evidence" value="ECO:0007669"/>
    <property type="project" value="InterPro"/>
</dbReference>
<dbReference type="PIRSF" id="PIRSF020479">
    <property type="entry name" value="UCP020479_CheW"/>
    <property type="match status" value="1"/>
</dbReference>